<feature type="domain" description="Spore germination GerAC-like C-terminal" evidence="9">
    <location>
        <begin position="228"/>
        <end position="393"/>
    </location>
</feature>
<dbReference type="NCBIfam" id="TIGR02887">
    <property type="entry name" value="spore_ger_x_C"/>
    <property type="match status" value="1"/>
</dbReference>
<sequence length="408" mass="45531">MIGRMVRQMAIVLILGMLSLVGAGCWDMRSANEYVIVSSMSVTTGDGANYHVYLQMINALEFASSRATGSTPTYSIDAEGNTMDEAFGRIERKTARKLELSHMMLLILDAKLLATDKGLLFFEFLESMKDIRNDIQLVVSHRVAASEFSKLYFPEIRVSTVKLRRGLDSVEANWGGSPNTNLKQFIAAITSEGRQPVMSSVTMKLPSKQQQSVDAGKSTDSPTELVIDGTAVMRRAKLVGFLNTEETRDLLWIQDRIKDTSLTVQCGEDQYAQIRIGRSTTQLNVDYIDNRPKVKISINVEGAVSENQCESIRLSKISGFEQIRKLTEKAIQSHVEATVAKVQKKYGVDIFGFGEKLMGDHYQTFKIVKSHWDDEFVKAEVAVDVQAAIMRDGMISENLFRDIPGQSE</sequence>
<keyword evidence="7" id="KW-0449">Lipoprotein</keyword>
<name>A0ABM9C1L1_9BACL</name>
<evidence type="ECO:0000256" key="7">
    <source>
        <dbReference type="ARBA" id="ARBA00023288"/>
    </source>
</evidence>
<evidence type="ECO:0000256" key="2">
    <source>
        <dbReference type="ARBA" id="ARBA00007886"/>
    </source>
</evidence>
<dbReference type="EMBL" id="CAKMMF010000007">
    <property type="protein sequence ID" value="CAH1201578.1"/>
    <property type="molecule type" value="Genomic_DNA"/>
</dbReference>
<dbReference type="PANTHER" id="PTHR35789:SF1">
    <property type="entry name" value="SPORE GERMINATION PROTEIN B3"/>
    <property type="match status" value="1"/>
</dbReference>
<evidence type="ECO:0000259" key="9">
    <source>
        <dbReference type="Pfam" id="PF05504"/>
    </source>
</evidence>
<feature type="domain" description="Spore germination protein N-terminal" evidence="10">
    <location>
        <begin position="27"/>
        <end position="202"/>
    </location>
</feature>
<keyword evidence="6" id="KW-0564">Palmitate</keyword>
<evidence type="ECO:0000313" key="11">
    <source>
        <dbReference type="EMBL" id="CAH1201578.1"/>
    </source>
</evidence>
<comment type="caution">
    <text evidence="11">The sequence shown here is derived from an EMBL/GenBank/DDBJ whole genome shotgun (WGS) entry which is preliminary data.</text>
</comment>
<proteinExistence type="inferred from homology"/>
<evidence type="ECO:0000256" key="8">
    <source>
        <dbReference type="SAM" id="MobiDB-lite"/>
    </source>
</evidence>
<dbReference type="Pfam" id="PF05504">
    <property type="entry name" value="Spore_GerAC"/>
    <property type="match status" value="1"/>
</dbReference>
<comment type="subcellular location">
    <subcellularLocation>
        <location evidence="1">Membrane</location>
        <topology evidence="1">Lipid-anchor</topology>
    </subcellularLocation>
</comment>
<keyword evidence="12" id="KW-1185">Reference proteome</keyword>
<protein>
    <submittedName>
        <fullName evidence="11">Spore germination protein B3</fullName>
    </submittedName>
</protein>
<dbReference type="PROSITE" id="PS51257">
    <property type="entry name" value="PROKAR_LIPOPROTEIN"/>
    <property type="match status" value="1"/>
</dbReference>
<dbReference type="Proteomes" id="UP000838686">
    <property type="component" value="Unassembled WGS sequence"/>
</dbReference>
<keyword evidence="3" id="KW-0309">Germination</keyword>
<gene>
    <name evidence="11" type="primary">gerBC_1</name>
    <name evidence="11" type="ORF">PAECIP111893_01661</name>
</gene>
<evidence type="ECO:0000256" key="5">
    <source>
        <dbReference type="ARBA" id="ARBA00023136"/>
    </source>
</evidence>
<evidence type="ECO:0000256" key="3">
    <source>
        <dbReference type="ARBA" id="ARBA00022544"/>
    </source>
</evidence>
<evidence type="ECO:0000259" key="10">
    <source>
        <dbReference type="Pfam" id="PF25198"/>
    </source>
</evidence>
<reference evidence="11" key="1">
    <citation type="submission" date="2022-01" db="EMBL/GenBank/DDBJ databases">
        <authorList>
            <person name="Criscuolo A."/>
        </authorList>
    </citation>
    <scope>NUCLEOTIDE SEQUENCE</scope>
    <source>
        <strain evidence="11">CIP111893</strain>
    </source>
</reference>
<comment type="similarity">
    <text evidence="2">Belongs to the GerABKC lipoprotein family.</text>
</comment>
<evidence type="ECO:0000313" key="12">
    <source>
        <dbReference type="Proteomes" id="UP000838686"/>
    </source>
</evidence>
<dbReference type="PANTHER" id="PTHR35789">
    <property type="entry name" value="SPORE GERMINATION PROTEIN B3"/>
    <property type="match status" value="1"/>
</dbReference>
<dbReference type="RefSeq" id="WP_236340002.1">
    <property type="nucleotide sequence ID" value="NZ_CAKMMF010000007.1"/>
</dbReference>
<evidence type="ECO:0000256" key="4">
    <source>
        <dbReference type="ARBA" id="ARBA00022729"/>
    </source>
</evidence>
<dbReference type="Gene3D" id="3.30.300.210">
    <property type="entry name" value="Nutrient germinant receptor protein C, domain 3"/>
    <property type="match status" value="1"/>
</dbReference>
<dbReference type="Pfam" id="PF25198">
    <property type="entry name" value="Spore_GerAC_N"/>
    <property type="match status" value="1"/>
</dbReference>
<dbReference type="InterPro" id="IPR038501">
    <property type="entry name" value="Spore_GerAC_C_sf"/>
</dbReference>
<dbReference type="InterPro" id="IPR057336">
    <property type="entry name" value="GerAC_N"/>
</dbReference>
<evidence type="ECO:0000256" key="6">
    <source>
        <dbReference type="ARBA" id="ARBA00023139"/>
    </source>
</evidence>
<accession>A0ABM9C1L1</accession>
<feature type="region of interest" description="Disordered" evidence="8">
    <location>
        <begin position="203"/>
        <end position="222"/>
    </location>
</feature>
<keyword evidence="5" id="KW-0472">Membrane</keyword>
<dbReference type="InterPro" id="IPR008844">
    <property type="entry name" value="Spore_GerAC-like"/>
</dbReference>
<keyword evidence="4" id="KW-0732">Signal</keyword>
<organism evidence="11 12">
    <name type="scientific">Paenibacillus plantiphilus</name>
    <dbReference type="NCBI Taxonomy" id="2905650"/>
    <lineage>
        <taxon>Bacteria</taxon>
        <taxon>Bacillati</taxon>
        <taxon>Bacillota</taxon>
        <taxon>Bacilli</taxon>
        <taxon>Bacillales</taxon>
        <taxon>Paenibacillaceae</taxon>
        <taxon>Paenibacillus</taxon>
    </lineage>
</organism>
<dbReference type="InterPro" id="IPR046953">
    <property type="entry name" value="Spore_GerAC-like_C"/>
</dbReference>
<evidence type="ECO:0000256" key="1">
    <source>
        <dbReference type="ARBA" id="ARBA00004635"/>
    </source>
</evidence>